<keyword evidence="2" id="KW-0104">Cadmium</keyword>
<dbReference type="KEGG" id="ter:Tery_2472"/>
<dbReference type="PANTHER" id="PTHR33447:SF20">
    <property type="entry name" value="GLUTATHIONE GAMMA-GLUTAMYLCYSTEINYLTRANSFERASE"/>
    <property type="match status" value="1"/>
</dbReference>
<evidence type="ECO:0000256" key="4">
    <source>
        <dbReference type="ARBA" id="ARBA00022723"/>
    </source>
</evidence>
<dbReference type="PANTHER" id="PTHR33447">
    <property type="entry name" value="GLUTATHIONE GAMMA-GLUTAMYLCYSTEINYLTRANSFERASE"/>
    <property type="match status" value="1"/>
</dbReference>
<keyword evidence="3" id="KW-0808">Transferase</keyword>
<keyword evidence="4" id="KW-0479">Metal-binding</keyword>
<dbReference type="MEROPS" id="C83.001"/>
<organism evidence="6">
    <name type="scientific">Trichodesmium erythraeum (strain IMS101)</name>
    <dbReference type="NCBI Taxonomy" id="203124"/>
    <lineage>
        <taxon>Bacteria</taxon>
        <taxon>Bacillati</taxon>
        <taxon>Cyanobacteriota</taxon>
        <taxon>Cyanophyceae</taxon>
        <taxon>Oscillatoriophycideae</taxon>
        <taxon>Oscillatoriales</taxon>
        <taxon>Microcoleaceae</taxon>
        <taxon>Trichodesmium</taxon>
    </lineage>
</organism>
<dbReference type="Gene3D" id="3.90.70.30">
    <property type="entry name" value="Phytochelatin synthase, N-terminal domain"/>
    <property type="match status" value="1"/>
</dbReference>
<dbReference type="GO" id="GO:0010038">
    <property type="term" value="P:response to metal ion"/>
    <property type="evidence" value="ECO:0007669"/>
    <property type="project" value="InterPro"/>
</dbReference>
<accession>Q111Z2</accession>
<dbReference type="InterPro" id="IPR040409">
    <property type="entry name" value="PCS-like"/>
</dbReference>
<dbReference type="InterPro" id="IPR038765">
    <property type="entry name" value="Papain-like_cys_pep_sf"/>
</dbReference>
<sequence>MTLMTFFKNFWSISFFLPLSLVVTAVPLQAQRLPLSENLTSLLSPEGQTLLQTSKAQTDYIPLMSQFVTQVNGAFCGVASAVMVLNALEVPSTAPSPWPQRYFTQDNIFNEKTEEVIPRSVITRRGMTLAQLSDFIATYSVEVKTFYGSDISLEQFRGLIRENLVNDNNFVLINYLGQAIGQKRGGHISPIAAYNEESDQFLVLDVSRYKYPPVWVDTKTLWASTNTIDKTSKKTRGIVLISPLSQL</sequence>
<dbReference type="GO" id="GO:0046872">
    <property type="term" value="F:metal ion binding"/>
    <property type="evidence" value="ECO:0007669"/>
    <property type="project" value="UniProtKB-KW"/>
</dbReference>
<dbReference type="InterPro" id="IPR007719">
    <property type="entry name" value="PCS_N"/>
</dbReference>
<gene>
    <name evidence="6" type="ordered locus">Tery_2472</name>
</gene>
<dbReference type="EMBL" id="CP000393">
    <property type="protein sequence ID" value="ABG51682.1"/>
    <property type="molecule type" value="Genomic_DNA"/>
</dbReference>
<dbReference type="STRING" id="203124.Tery_2472"/>
<dbReference type="HOGENOM" id="CLU_037385_0_0_3"/>
<evidence type="ECO:0000313" key="6">
    <source>
        <dbReference type="EMBL" id="ABG51682.1"/>
    </source>
</evidence>
<dbReference type="RefSeq" id="WP_011612046.1">
    <property type="nucleotide sequence ID" value="NC_008312.1"/>
</dbReference>
<protein>
    <recommendedName>
        <fullName evidence="1">glutathione gamma-glutamylcysteinyltransferase</fullName>
        <ecNumber evidence="1">2.3.2.15</ecNumber>
    </recommendedName>
</protein>
<dbReference type="Pfam" id="PF05023">
    <property type="entry name" value="Phytochelatin"/>
    <property type="match status" value="1"/>
</dbReference>
<dbReference type="AlphaFoldDB" id="Q111Z2"/>
<evidence type="ECO:0000256" key="3">
    <source>
        <dbReference type="ARBA" id="ARBA00022679"/>
    </source>
</evidence>
<name>Q111Z2_TRIEI</name>
<dbReference type="InterPro" id="IPR038156">
    <property type="entry name" value="PCS_N_sf"/>
</dbReference>
<dbReference type="GO" id="GO:0016756">
    <property type="term" value="F:glutathione gamma-glutamylcysteinyltransferase activity"/>
    <property type="evidence" value="ECO:0007669"/>
    <property type="project" value="UniProtKB-EC"/>
</dbReference>
<dbReference type="SUPFAM" id="SSF54001">
    <property type="entry name" value="Cysteine proteinases"/>
    <property type="match status" value="1"/>
</dbReference>
<dbReference type="PROSITE" id="PS51443">
    <property type="entry name" value="PCS"/>
    <property type="match status" value="1"/>
</dbReference>
<dbReference type="EC" id="2.3.2.15" evidence="1"/>
<reference evidence="6" key="1">
    <citation type="submission" date="2006-06" db="EMBL/GenBank/DDBJ databases">
        <title>Complete sequence of Trichodesmium erythraeum IMS101.</title>
        <authorList>
            <consortium name="US DOE Joint Genome Institute"/>
            <person name="Copeland A."/>
            <person name="Lucas S."/>
            <person name="Lapidus A."/>
            <person name="Barry K."/>
            <person name="Detter J.C."/>
            <person name="Glavina del Rio T."/>
            <person name="Hammon N."/>
            <person name="Israni S."/>
            <person name="Dalin E."/>
            <person name="Tice H."/>
            <person name="Pitluck S."/>
            <person name="Kiss H."/>
            <person name="Munk A.C."/>
            <person name="Brettin T."/>
            <person name="Bruce D."/>
            <person name="Han C."/>
            <person name="Tapia R."/>
            <person name="Gilna P."/>
            <person name="Schmutz J."/>
            <person name="Larimer F."/>
            <person name="Land M."/>
            <person name="Hauser L."/>
            <person name="Kyrpides N."/>
            <person name="Kim E."/>
            <person name="Richardson P."/>
        </authorList>
    </citation>
    <scope>NUCLEOTIDE SEQUENCE [LARGE SCALE GENOMIC DNA]</scope>
    <source>
        <strain evidence="6">IMS101</strain>
    </source>
</reference>
<evidence type="ECO:0000256" key="1">
    <source>
        <dbReference type="ARBA" id="ARBA00012468"/>
    </source>
</evidence>
<proteinExistence type="predicted"/>
<dbReference type="eggNOG" id="ENOG502ZC33">
    <property type="taxonomic scope" value="Bacteria"/>
</dbReference>
<feature type="domain" description="Peptidase C83" evidence="5">
    <location>
        <begin position="23"/>
        <end position="246"/>
    </location>
</feature>
<evidence type="ECO:0000256" key="2">
    <source>
        <dbReference type="ARBA" id="ARBA00022539"/>
    </source>
</evidence>
<dbReference type="GO" id="GO:0046938">
    <property type="term" value="P:phytochelatin biosynthetic process"/>
    <property type="evidence" value="ECO:0007669"/>
    <property type="project" value="InterPro"/>
</dbReference>
<evidence type="ECO:0000259" key="5">
    <source>
        <dbReference type="PROSITE" id="PS51443"/>
    </source>
</evidence>